<protein>
    <submittedName>
        <fullName evidence="1">PBS lyase HEAT domain protein repeat-containing protein</fullName>
    </submittedName>
</protein>
<dbReference type="Pfam" id="PF13646">
    <property type="entry name" value="HEAT_2"/>
    <property type="match status" value="1"/>
</dbReference>
<proteinExistence type="predicted"/>
<dbReference type="InterPro" id="IPR011989">
    <property type="entry name" value="ARM-like"/>
</dbReference>
<sequence>MIAKPPLLFAAPAFQRHNPEAPPHDPSQKEEMQRLVERLGSHEMAIRYSAAAGLIRLGLACVLLLHELLKQQTWDRRQMEAVHVLNRLGDKRSVPVLRRALNRGGDQERLAVLRGLRGLCSDQSCFLDALEDPFWEIRREAVFALCDLRQPQLRFIVASMAQDPHPLVRGAAINGLGILGTQRDLDLEIVIANALEDRSEWVRSMAAWSVRHLKRHK</sequence>
<dbReference type="KEGG" id="daf:Desaf_0406"/>
<dbReference type="HOGENOM" id="CLU_1270588_0_0_7"/>
<accession>F3YVM5</accession>
<dbReference type="Gene3D" id="1.25.10.10">
    <property type="entry name" value="Leucine-rich Repeat Variant"/>
    <property type="match status" value="2"/>
</dbReference>
<name>F3YVM5_DESAF</name>
<evidence type="ECO:0000313" key="2">
    <source>
        <dbReference type="Proteomes" id="UP000007844"/>
    </source>
</evidence>
<dbReference type="STRING" id="690850.Desaf_0406"/>
<dbReference type="GO" id="GO:0016829">
    <property type="term" value="F:lyase activity"/>
    <property type="evidence" value="ECO:0007669"/>
    <property type="project" value="UniProtKB-KW"/>
</dbReference>
<organism evidence="1 2">
    <name type="scientific">Desulfocurvibacter africanus subsp. africanus str. Walvis Bay</name>
    <dbReference type="NCBI Taxonomy" id="690850"/>
    <lineage>
        <taxon>Bacteria</taxon>
        <taxon>Pseudomonadati</taxon>
        <taxon>Thermodesulfobacteriota</taxon>
        <taxon>Desulfovibrionia</taxon>
        <taxon>Desulfovibrionales</taxon>
        <taxon>Desulfovibrionaceae</taxon>
        <taxon>Desulfocurvibacter</taxon>
    </lineage>
</organism>
<gene>
    <name evidence="1" type="ORF">Desaf_0406</name>
</gene>
<reference evidence="1 2" key="1">
    <citation type="journal article" date="2011" name="J. Bacteriol.">
        <title>Genome sequence of the mercury-methylating and pleomorphic Desulfovibrio africanus Strain Walvis Bay.</title>
        <authorList>
            <person name="Brown S.D."/>
            <person name="Wall J.D."/>
            <person name="Kucken A.M."/>
            <person name="Gilmour C.C."/>
            <person name="Podar M."/>
            <person name="Brandt C.C."/>
            <person name="Teshima H."/>
            <person name="Detter J.C."/>
            <person name="Han C.S."/>
            <person name="Land M.L."/>
            <person name="Lucas S."/>
            <person name="Han J."/>
            <person name="Pennacchio L."/>
            <person name="Nolan M."/>
            <person name="Pitluck S."/>
            <person name="Woyke T."/>
            <person name="Goodwin L."/>
            <person name="Palumbo A.V."/>
            <person name="Elias D.A."/>
        </authorList>
    </citation>
    <scope>NUCLEOTIDE SEQUENCE [LARGE SCALE GENOMIC DNA]</scope>
    <source>
        <strain evidence="1 2">Walvis Bay</strain>
    </source>
</reference>
<dbReference type="SUPFAM" id="SSF48371">
    <property type="entry name" value="ARM repeat"/>
    <property type="match status" value="1"/>
</dbReference>
<dbReference type="EMBL" id="CP003221">
    <property type="protein sequence ID" value="EGJ48761.1"/>
    <property type="molecule type" value="Genomic_DNA"/>
</dbReference>
<dbReference type="InterPro" id="IPR016024">
    <property type="entry name" value="ARM-type_fold"/>
</dbReference>
<keyword evidence="2" id="KW-1185">Reference proteome</keyword>
<keyword evidence="1" id="KW-0456">Lyase</keyword>
<dbReference type="AlphaFoldDB" id="F3YVM5"/>
<evidence type="ECO:0000313" key="1">
    <source>
        <dbReference type="EMBL" id="EGJ48761.1"/>
    </source>
</evidence>
<dbReference type="eggNOG" id="ENOG5031R0S">
    <property type="taxonomic scope" value="Bacteria"/>
</dbReference>
<dbReference type="Proteomes" id="UP000007844">
    <property type="component" value="Chromosome"/>
</dbReference>